<feature type="transmembrane region" description="Helical" evidence="6">
    <location>
        <begin position="80"/>
        <end position="101"/>
    </location>
</feature>
<dbReference type="Proteomes" id="UP000279594">
    <property type="component" value="Chromosome"/>
</dbReference>
<dbReference type="PANTHER" id="PTHR30250">
    <property type="entry name" value="PST FAMILY PREDICTED COLANIC ACID TRANSPORTER"/>
    <property type="match status" value="1"/>
</dbReference>
<dbReference type="GO" id="GO:0005886">
    <property type="term" value="C:plasma membrane"/>
    <property type="evidence" value="ECO:0007669"/>
    <property type="project" value="UniProtKB-SubCell"/>
</dbReference>
<feature type="transmembrane region" description="Helical" evidence="6">
    <location>
        <begin position="246"/>
        <end position="268"/>
    </location>
</feature>
<evidence type="ECO:0000313" key="8">
    <source>
        <dbReference type="Proteomes" id="UP000279594"/>
    </source>
</evidence>
<feature type="transmembrane region" description="Helical" evidence="6">
    <location>
        <begin position="113"/>
        <end position="133"/>
    </location>
</feature>
<comment type="subcellular location">
    <subcellularLocation>
        <location evidence="1">Cell membrane</location>
        <topology evidence="1">Multi-pass membrane protein</topology>
    </subcellularLocation>
</comment>
<accession>A0A3G2ECS0</accession>
<name>A0A3G2ECS0_9BURK</name>
<dbReference type="PANTHER" id="PTHR30250:SF26">
    <property type="entry name" value="PSMA PROTEIN"/>
    <property type="match status" value="1"/>
</dbReference>
<evidence type="ECO:0008006" key="9">
    <source>
        <dbReference type="Google" id="ProtNLM"/>
    </source>
</evidence>
<feature type="transmembrane region" description="Helical" evidence="6">
    <location>
        <begin position="288"/>
        <end position="307"/>
    </location>
</feature>
<sequence>MKLQRQLGLALLIQGFGVVATFLVSVVVSRRFGPEGQGYFSTYRSWIDLISVLGLFGFSQALTFHINAGRISARRAAGLIVHYGLALAALLLLLGAFGGNYLAQATALSLRDVWLMCACALAMVLHGLFRAVALSNSSPLLFNLITASPGLICLPLIFFLGIGNDFTILPQLLMWSFVCAALCASAEVGRTAGFDLRGGGALGADCRILMKEGAWSFIPAITTTIVPALTFWMLARAAGSHTEAGYFGMSLLFLNAMVTALNMVAPVLYNHWSKKGNGAVAQAEYEKLALGCSLLGILALPLGWLALPPMISMVFGAGFAPAGASALCFIGASFFWLHNRILPPMLMAQGHHQSVAYANIVRSVFIVLAILVLRPTSARDIALCWVAGEVCCFAYMAYCLKNIFSCSYGRLIGFPSALHT</sequence>
<evidence type="ECO:0000256" key="1">
    <source>
        <dbReference type="ARBA" id="ARBA00004651"/>
    </source>
</evidence>
<organism evidence="7 8">
    <name type="scientific">Janthinobacterium agaricidamnosum</name>
    <dbReference type="NCBI Taxonomy" id="55508"/>
    <lineage>
        <taxon>Bacteria</taxon>
        <taxon>Pseudomonadati</taxon>
        <taxon>Pseudomonadota</taxon>
        <taxon>Betaproteobacteria</taxon>
        <taxon>Burkholderiales</taxon>
        <taxon>Oxalobacteraceae</taxon>
        <taxon>Janthinobacterium</taxon>
    </lineage>
</organism>
<evidence type="ECO:0000256" key="4">
    <source>
        <dbReference type="ARBA" id="ARBA00022989"/>
    </source>
</evidence>
<feature type="transmembrane region" description="Helical" evidence="6">
    <location>
        <begin position="172"/>
        <end position="193"/>
    </location>
</feature>
<keyword evidence="2" id="KW-1003">Cell membrane</keyword>
<feature type="transmembrane region" description="Helical" evidence="6">
    <location>
        <begin position="356"/>
        <end position="374"/>
    </location>
</feature>
<keyword evidence="4 6" id="KW-1133">Transmembrane helix</keyword>
<feature type="transmembrane region" description="Helical" evidence="6">
    <location>
        <begin position="313"/>
        <end position="336"/>
    </location>
</feature>
<evidence type="ECO:0000256" key="6">
    <source>
        <dbReference type="SAM" id="Phobius"/>
    </source>
</evidence>
<feature type="transmembrane region" description="Helical" evidence="6">
    <location>
        <begin position="214"/>
        <end position="234"/>
    </location>
</feature>
<feature type="transmembrane region" description="Helical" evidence="6">
    <location>
        <begin position="380"/>
        <end position="400"/>
    </location>
</feature>
<dbReference type="EMBL" id="CP033019">
    <property type="protein sequence ID" value="AYM78148.1"/>
    <property type="molecule type" value="Genomic_DNA"/>
</dbReference>
<dbReference type="AlphaFoldDB" id="A0A3G2ECS0"/>
<proteinExistence type="predicted"/>
<dbReference type="InterPro" id="IPR050833">
    <property type="entry name" value="Poly_Biosynth_Transport"/>
</dbReference>
<feature type="transmembrane region" description="Helical" evidence="6">
    <location>
        <begin position="49"/>
        <end position="68"/>
    </location>
</feature>
<dbReference type="RefSeq" id="WP_070224364.1">
    <property type="nucleotide sequence ID" value="NZ_CP033019.1"/>
</dbReference>
<keyword evidence="3 6" id="KW-0812">Transmembrane</keyword>
<evidence type="ECO:0000313" key="7">
    <source>
        <dbReference type="EMBL" id="AYM78148.1"/>
    </source>
</evidence>
<feature type="transmembrane region" description="Helical" evidence="6">
    <location>
        <begin position="7"/>
        <end position="29"/>
    </location>
</feature>
<keyword evidence="8" id="KW-1185">Reference proteome</keyword>
<protein>
    <recommendedName>
        <fullName evidence="9">Lipopolysaccharide biosynthesis protein</fullName>
    </recommendedName>
</protein>
<evidence type="ECO:0000256" key="3">
    <source>
        <dbReference type="ARBA" id="ARBA00022692"/>
    </source>
</evidence>
<keyword evidence="5 6" id="KW-0472">Membrane</keyword>
<gene>
    <name evidence="7" type="ORF">D9M09_21900</name>
</gene>
<evidence type="ECO:0000256" key="5">
    <source>
        <dbReference type="ARBA" id="ARBA00023136"/>
    </source>
</evidence>
<evidence type="ECO:0000256" key="2">
    <source>
        <dbReference type="ARBA" id="ARBA00022475"/>
    </source>
</evidence>
<feature type="transmembrane region" description="Helical" evidence="6">
    <location>
        <begin position="140"/>
        <end position="160"/>
    </location>
</feature>
<reference evidence="7 8" key="1">
    <citation type="submission" date="2018-10" db="EMBL/GenBank/DDBJ databases">
        <title>Effects of UV and annual dynamics of microbial communities in freshwater RAS systems.</title>
        <authorList>
            <person name="Bekkelund A.K."/>
            <person name="Hansen B.R."/>
            <person name="Stokken H."/>
            <person name="Eriksen B.F."/>
            <person name="Kashulin N.A."/>
        </authorList>
    </citation>
    <scope>NUCLEOTIDE SEQUENCE [LARGE SCALE GENOMIC DNA]</scope>
    <source>
        <strain evidence="7 8">BHSEK</strain>
    </source>
</reference>